<dbReference type="GO" id="GO:0008124">
    <property type="term" value="F:4-alpha-hydroxytetrahydrobiopterin dehydratase activity"/>
    <property type="evidence" value="ECO:0007669"/>
    <property type="project" value="UniProtKB-EC"/>
</dbReference>
<dbReference type="EC" id="4.2.1.96" evidence="3"/>
<comment type="caution">
    <text evidence="5">The sequence shown here is derived from an EMBL/GenBank/DDBJ whole genome shotgun (WGS) entry which is preliminary data.</text>
</comment>
<dbReference type="NCBIfam" id="NF002017">
    <property type="entry name" value="PRK00823.1-2"/>
    <property type="match status" value="1"/>
</dbReference>
<organism evidence="5 6">
    <name type="scientific">Geomicrobium sediminis</name>
    <dbReference type="NCBI Taxonomy" id="1347788"/>
    <lineage>
        <taxon>Bacteria</taxon>
        <taxon>Bacillati</taxon>
        <taxon>Bacillota</taxon>
        <taxon>Bacilli</taxon>
        <taxon>Bacillales</taxon>
        <taxon>Geomicrobium</taxon>
    </lineage>
</organism>
<evidence type="ECO:0000256" key="2">
    <source>
        <dbReference type="ARBA" id="ARBA00006472"/>
    </source>
</evidence>
<dbReference type="EMBL" id="JAFBEC010000002">
    <property type="protein sequence ID" value="MBM7631585.1"/>
    <property type="molecule type" value="Genomic_DNA"/>
</dbReference>
<dbReference type="RefSeq" id="WP_204695700.1">
    <property type="nucleotide sequence ID" value="NZ_JAFBEC010000002.1"/>
</dbReference>
<dbReference type="CDD" id="cd00488">
    <property type="entry name" value="PCD_DCoH"/>
    <property type="match status" value="1"/>
</dbReference>
<comment type="catalytic activity">
    <reaction evidence="1">
        <text>(4aS,6R)-4a-hydroxy-L-erythro-5,6,7,8-tetrahydrobiopterin = (6R)-L-erythro-6,7-dihydrobiopterin + H2O</text>
        <dbReference type="Rhea" id="RHEA:11920"/>
        <dbReference type="ChEBI" id="CHEBI:15377"/>
        <dbReference type="ChEBI" id="CHEBI:15642"/>
        <dbReference type="ChEBI" id="CHEBI:43120"/>
        <dbReference type="EC" id="4.2.1.96"/>
    </reaction>
</comment>
<keyword evidence="4 5" id="KW-0456">Lyase</keyword>
<evidence type="ECO:0000256" key="4">
    <source>
        <dbReference type="ARBA" id="ARBA00023239"/>
    </source>
</evidence>
<dbReference type="InterPro" id="IPR036428">
    <property type="entry name" value="PCD_sf"/>
</dbReference>
<dbReference type="Pfam" id="PF01329">
    <property type="entry name" value="Pterin_4a"/>
    <property type="match status" value="1"/>
</dbReference>
<dbReference type="SUPFAM" id="SSF55248">
    <property type="entry name" value="PCD-like"/>
    <property type="match status" value="1"/>
</dbReference>
<comment type="similarity">
    <text evidence="2">Belongs to the pterin-4-alpha-carbinolamine dehydratase family.</text>
</comment>
<protein>
    <recommendedName>
        <fullName evidence="3">4a-hydroxytetrahydrobiopterin dehydratase</fullName>
        <ecNumber evidence="3">4.2.1.96</ecNumber>
    </recommendedName>
</protein>
<gene>
    <name evidence="5" type="ORF">JOD17_000677</name>
</gene>
<dbReference type="PANTHER" id="PTHR12599:SF0">
    <property type="entry name" value="PTERIN-4-ALPHA-CARBINOLAMINE DEHYDRATASE"/>
    <property type="match status" value="1"/>
</dbReference>
<name>A0ABS2P931_9BACL</name>
<proteinExistence type="inferred from homology"/>
<reference evidence="5 6" key="1">
    <citation type="submission" date="2021-01" db="EMBL/GenBank/DDBJ databases">
        <title>Genomic Encyclopedia of Type Strains, Phase IV (KMG-IV): sequencing the most valuable type-strain genomes for metagenomic binning, comparative biology and taxonomic classification.</title>
        <authorList>
            <person name="Goeker M."/>
        </authorList>
    </citation>
    <scope>NUCLEOTIDE SEQUENCE [LARGE SCALE GENOMIC DNA]</scope>
    <source>
        <strain evidence="5 6">DSM 25540</strain>
    </source>
</reference>
<evidence type="ECO:0000256" key="3">
    <source>
        <dbReference type="ARBA" id="ARBA00013252"/>
    </source>
</evidence>
<dbReference type="Proteomes" id="UP000741863">
    <property type="component" value="Unassembled WGS sequence"/>
</dbReference>
<evidence type="ECO:0000313" key="6">
    <source>
        <dbReference type="Proteomes" id="UP000741863"/>
    </source>
</evidence>
<sequence length="92" mass="10409">MNTLEQQLQKLDGWERHQEQISKTFGFDAYLTGILFVERLAAFAEAVQHHPQITIDHTNVTIVWTTVDEGKLTDKDIDGAHAADNLYQANGQ</sequence>
<dbReference type="InterPro" id="IPR001533">
    <property type="entry name" value="Pterin_deHydtase"/>
</dbReference>
<keyword evidence="6" id="KW-1185">Reference proteome</keyword>
<evidence type="ECO:0000256" key="1">
    <source>
        <dbReference type="ARBA" id="ARBA00001554"/>
    </source>
</evidence>
<dbReference type="PANTHER" id="PTHR12599">
    <property type="entry name" value="PTERIN-4-ALPHA-CARBINOLAMINE DEHYDRATASE"/>
    <property type="match status" value="1"/>
</dbReference>
<accession>A0ABS2P931</accession>
<dbReference type="Gene3D" id="3.30.1360.20">
    <property type="entry name" value="Transcriptional coactivator/pterin dehydratase"/>
    <property type="match status" value="1"/>
</dbReference>
<evidence type="ECO:0000313" key="5">
    <source>
        <dbReference type="EMBL" id="MBM7631585.1"/>
    </source>
</evidence>